<sequence length="157" mass="18069">MNGYMTNGTYQYLEKLKNKHTISPFILMHNEVKAVAYYEDTNSSIFETGRDYRVLEQVGKLAEIGFISLSHLPVTEEGRPIFEMDYKQKVNDINGATAARLLRSLHGNSYILLMEWNDPKDYQAWKQSNPLPNKKENSYISGSVYTETFQVGAEEDE</sequence>
<dbReference type="RefSeq" id="WP_091480296.1">
    <property type="nucleotide sequence ID" value="NZ_FOTR01000001.1"/>
</dbReference>
<protein>
    <recommendedName>
        <fullName evidence="3">Antibiotic biosynthesis monooxygenase</fullName>
    </recommendedName>
</protein>
<dbReference type="InterPro" id="IPR050404">
    <property type="entry name" value="Heme-degrading_MO"/>
</dbReference>
<dbReference type="Gene3D" id="3.30.70.100">
    <property type="match status" value="1"/>
</dbReference>
<evidence type="ECO:0000313" key="1">
    <source>
        <dbReference type="EMBL" id="SFL40015.1"/>
    </source>
</evidence>
<dbReference type="InterPro" id="IPR011008">
    <property type="entry name" value="Dimeric_a/b-barrel"/>
</dbReference>
<dbReference type="OrthoDB" id="2352283at2"/>
<dbReference type="EMBL" id="FOTR01000001">
    <property type="protein sequence ID" value="SFL40015.1"/>
    <property type="molecule type" value="Genomic_DNA"/>
</dbReference>
<keyword evidence="2" id="KW-1185">Reference proteome</keyword>
<dbReference type="Proteomes" id="UP000198565">
    <property type="component" value="Unassembled WGS sequence"/>
</dbReference>
<dbReference type="STRING" id="334253.SAMN04487943_101361"/>
<evidence type="ECO:0000313" key="2">
    <source>
        <dbReference type="Proteomes" id="UP000198565"/>
    </source>
</evidence>
<name>A0A1I4HCW5_9BACI</name>
<dbReference type="PANTHER" id="PTHR34474:SF2">
    <property type="entry name" value="SIGNAL TRANSDUCTION PROTEIN TRAP"/>
    <property type="match status" value="1"/>
</dbReference>
<organism evidence="1 2">
    <name type="scientific">Gracilibacillus orientalis</name>
    <dbReference type="NCBI Taxonomy" id="334253"/>
    <lineage>
        <taxon>Bacteria</taxon>
        <taxon>Bacillati</taxon>
        <taxon>Bacillota</taxon>
        <taxon>Bacilli</taxon>
        <taxon>Bacillales</taxon>
        <taxon>Bacillaceae</taxon>
        <taxon>Gracilibacillus</taxon>
    </lineage>
</organism>
<evidence type="ECO:0008006" key="3">
    <source>
        <dbReference type="Google" id="ProtNLM"/>
    </source>
</evidence>
<accession>A0A1I4HCW5</accession>
<proteinExistence type="predicted"/>
<dbReference type="PANTHER" id="PTHR34474">
    <property type="entry name" value="SIGNAL TRANSDUCTION PROTEIN TRAP"/>
    <property type="match status" value="1"/>
</dbReference>
<dbReference type="AlphaFoldDB" id="A0A1I4HCW5"/>
<dbReference type="SUPFAM" id="SSF54909">
    <property type="entry name" value="Dimeric alpha+beta barrel"/>
    <property type="match status" value="1"/>
</dbReference>
<gene>
    <name evidence="1" type="ORF">SAMN04487943_101361</name>
</gene>
<reference evidence="2" key="1">
    <citation type="submission" date="2016-10" db="EMBL/GenBank/DDBJ databases">
        <authorList>
            <person name="Varghese N."/>
            <person name="Submissions S."/>
        </authorList>
    </citation>
    <scope>NUCLEOTIDE SEQUENCE [LARGE SCALE GENOMIC DNA]</scope>
    <source>
        <strain evidence="2">CGMCC 1.4250</strain>
    </source>
</reference>